<dbReference type="AlphaFoldDB" id="A0AAN8IAR7"/>
<accession>A0AAN8IAR7</accession>
<protein>
    <submittedName>
        <fullName evidence="1">Uncharacterized protein</fullName>
    </submittedName>
</protein>
<comment type="caution">
    <text evidence="1">The sequence shown here is derived from an EMBL/GenBank/DDBJ whole genome shotgun (WGS) entry which is preliminary data.</text>
</comment>
<name>A0AAN8IAR7_TRICO</name>
<dbReference type="EMBL" id="WIXE01024375">
    <property type="protein sequence ID" value="KAK5965656.1"/>
    <property type="molecule type" value="Genomic_DNA"/>
</dbReference>
<dbReference type="Proteomes" id="UP001331761">
    <property type="component" value="Unassembled WGS sequence"/>
</dbReference>
<gene>
    <name evidence="1" type="ORF">GCK32_022802</name>
</gene>
<evidence type="ECO:0000313" key="2">
    <source>
        <dbReference type="Proteomes" id="UP001331761"/>
    </source>
</evidence>
<keyword evidence="2" id="KW-1185">Reference proteome</keyword>
<evidence type="ECO:0000313" key="1">
    <source>
        <dbReference type="EMBL" id="KAK5965656.1"/>
    </source>
</evidence>
<reference evidence="1 2" key="1">
    <citation type="submission" date="2019-10" db="EMBL/GenBank/DDBJ databases">
        <title>Assembly and Annotation for the nematode Trichostrongylus colubriformis.</title>
        <authorList>
            <person name="Martin J."/>
        </authorList>
    </citation>
    <scope>NUCLEOTIDE SEQUENCE [LARGE SCALE GENOMIC DNA]</scope>
    <source>
        <strain evidence="1">G859</strain>
        <tissue evidence="1">Whole worm</tissue>
    </source>
</reference>
<organism evidence="1 2">
    <name type="scientific">Trichostrongylus colubriformis</name>
    <name type="common">Black scour worm</name>
    <dbReference type="NCBI Taxonomy" id="6319"/>
    <lineage>
        <taxon>Eukaryota</taxon>
        <taxon>Metazoa</taxon>
        <taxon>Ecdysozoa</taxon>
        <taxon>Nematoda</taxon>
        <taxon>Chromadorea</taxon>
        <taxon>Rhabditida</taxon>
        <taxon>Rhabditina</taxon>
        <taxon>Rhabditomorpha</taxon>
        <taxon>Strongyloidea</taxon>
        <taxon>Trichostrongylidae</taxon>
        <taxon>Trichostrongylus</taxon>
    </lineage>
</organism>
<proteinExistence type="predicted"/>
<sequence>MDRCREEAGNTAADFRTWLADCEESRLKRVLSEMNRIHNRILLVVPLVLRRMAWMTGGSRTRVFYYVDFSLIKKKMDQLFTNAPRAVVLVLPQVEPRKVTAWLAVMSAIHLWVSCGTRVPCERTPHGKCGKLGARYHKDE</sequence>